<evidence type="ECO:0000256" key="1">
    <source>
        <dbReference type="SAM" id="Phobius"/>
    </source>
</evidence>
<name>A0A1F6BWG4_9BACT</name>
<protein>
    <submittedName>
        <fullName evidence="2">Uncharacterized protein</fullName>
    </submittedName>
</protein>
<proteinExistence type="predicted"/>
<keyword evidence="1" id="KW-1133">Transmembrane helix</keyword>
<dbReference type="STRING" id="1798471.A3A21_03895"/>
<dbReference type="EMBL" id="MFKK01000013">
    <property type="protein sequence ID" value="OGG41269.1"/>
    <property type="molecule type" value="Genomic_DNA"/>
</dbReference>
<gene>
    <name evidence="2" type="ORF">A3A21_03895</name>
</gene>
<comment type="caution">
    <text evidence="2">The sequence shown here is derived from an EMBL/GenBank/DDBJ whole genome shotgun (WGS) entry which is preliminary data.</text>
</comment>
<sequence length="261" mass="29249">MENHTLFSKQKRFLFSFLVLFFGALTAIYFLRASSRIAFSPSRQAISFSTYKDLLDTAPRAEPGIDPLKENVTENLIGEYGKEFFRLNEDKAGKGREALASLTMPDDAFLEGIINKSVEIPLRLSLFTLEDVHTISTSSPESAQRWADSYQDISTKYVGKLNTHFLTAVSQFVSDSNTSSLQDHLAAYRAEVEELLALQVPRSLAGLHLQLLNVWQRRLMIGATLELGKDDSLKIPLALNSLSDLVQEEAKLQASLEEMTR</sequence>
<feature type="transmembrane region" description="Helical" evidence="1">
    <location>
        <begin position="12"/>
        <end position="31"/>
    </location>
</feature>
<accession>A0A1F6BWG4</accession>
<dbReference type="Proteomes" id="UP000176996">
    <property type="component" value="Unassembled WGS sequence"/>
</dbReference>
<reference evidence="2 3" key="1">
    <citation type="journal article" date="2016" name="Nat. Commun.">
        <title>Thousands of microbial genomes shed light on interconnected biogeochemical processes in an aquifer system.</title>
        <authorList>
            <person name="Anantharaman K."/>
            <person name="Brown C.T."/>
            <person name="Hug L.A."/>
            <person name="Sharon I."/>
            <person name="Castelle C.J."/>
            <person name="Probst A.J."/>
            <person name="Thomas B.C."/>
            <person name="Singh A."/>
            <person name="Wilkins M.J."/>
            <person name="Karaoz U."/>
            <person name="Brodie E.L."/>
            <person name="Williams K.H."/>
            <person name="Hubbard S.S."/>
            <person name="Banfield J.F."/>
        </authorList>
    </citation>
    <scope>NUCLEOTIDE SEQUENCE [LARGE SCALE GENOMIC DNA]</scope>
</reference>
<keyword evidence="1" id="KW-0472">Membrane</keyword>
<evidence type="ECO:0000313" key="2">
    <source>
        <dbReference type="EMBL" id="OGG41269.1"/>
    </source>
</evidence>
<keyword evidence="1" id="KW-0812">Transmembrane</keyword>
<organism evidence="2 3">
    <name type="scientific">Candidatus Jorgensenbacteria bacterium RIFCSPLOWO2_01_FULL_45_25b</name>
    <dbReference type="NCBI Taxonomy" id="1798471"/>
    <lineage>
        <taxon>Bacteria</taxon>
        <taxon>Candidatus Joergenseniibacteriota</taxon>
    </lineage>
</organism>
<dbReference type="AlphaFoldDB" id="A0A1F6BWG4"/>
<evidence type="ECO:0000313" key="3">
    <source>
        <dbReference type="Proteomes" id="UP000176996"/>
    </source>
</evidence>